<name>A0A1H2DCC5_9ACTN</name>
<evidence type="ECO:0000256" key="1">
    <source>
        <dbReference type="ARBA" id="ARBA00007150"/>
    </source>
</evidence>
<keyword evidence="10" id="KW-1185">Reference proteome</keyword>
<evidence type="ECO:0000256" key="2">
    <source>
        <dbReference type="ARBA" id="ARBA00022475"/>
    </source>
</evidence>
<dbReference type="Pfam" id="PF01790">
    <property type="entry name" value="LGT"/>
    <property type="match status" value="1"/>
</dbReference>
<dbReference type="AlphaFoldDB" id="A0A1H2DCC5"/>
<reference evidence="9 10" key="1">
    <citation type="submission" date="2016-10" db="EMBL/GenBank/DDBJ databases">
        <authorList>
            <person name="de Groot N.N."/>
        </authorList>
    </citation>
    <scope>NUCLEOTIDE SEQUENCE [LARGE SCALE GENOMIC DNA]</scope>
    <source>
        <strain evidence="9 10">DSM 43941</strain>
    </source>
</reference>
<dbReference type="PANTHER" id="PTHR30589:SF0">
    <property type="entry name" value="PHOSPHATIDYLGLYCEROL--PROLIPOPROTEIN DIACYLGLYCERYL TRANSFERASE"/>
    <property type="match status" value="1"/>
</dbReference>
<feature type="transmembrane region" description="Helical" evidence="7">
    <location>
        <begin position="206"/>
        <end position="225"/>
    </location>
</feature>
<evidence type="ECO:0000256" key="6">
    <source>
        <dbReference type="ARBA" id="ARBA00023136"/>
    </source>
</evidence>
<dbReference type="RefSeq" id="WP_092558581.1">
    <property type="nucleotide sequence ID" value="NZ_BOMJ01000084.1"/>
</dbReference>
<evidence type="ECO:0000256" key="8">
    <source>
        <dbReference type="SAM" id="MobiDB-lite"/>
    </source>
</evidence>
<evidence type="ECO:0000256" key="7">
    <source>
        <dbReference type="HAMAP-Rule" id="MF_01147"/>
    </source>
</evidence>
<keyword evidence="9" id="KW-0449">Lipoprotein</keyword>
<protein>
    <recommendedName>
        <fullName evidence="7">Phosphatidylglycerol--prolipoprotein diacylglyceryl transferase</fullName>
        <ecNumber evidence="7">2.5.1.145</ecNumber>
    </recommendedName>
</protein>
<accession>A0A1H2DCC5</accession>
<sequence length="306" mass="33535">MSLAYLPSPSQGVWHLGPFPIRAYALCILVGIVVAVLITQRRWVARSGRAEDVLDVAAWAVPFGIIGGRLYHVITDPQLYFAPGRNPVAALYIWQGGLGIWGAVALGAVGTWIGCRRRGISLAAFAGAVAPGLVLAQAIGRWGNYFNQELFGGPTNLPWALLIDPGNRPETTPDISLYHPTFLYESLWCVGVFFLLIWAEKRFRLTGGRLFALYIAAYTLGRAWIESLRVDDVNHILGLRLNVWTSIIVFLTAVSFLIATRRPGQPGPDAPAPAADEKPHQRKRSRPQPLAARARGGRPYLPGPRD</sequence>
<feature type="transmembrane region" description="Helical" evidence="7">
    <location>
        <begin position="20"/>
        <end position="40"/>
    </location>
</feature>
<keyword evidence="3 7" id="KW-0808">Transferase</keyword>
<dbReference type="Proteomes" id="UP000198688">
    <property type="component" value="Chromosome I"/>
</dbReference>
<feature type="transmembrane region" description="Helical" evidence="7">
    <location>
        <begin position="237"/>
        <end position="259"/>
    </location>
</feature>
<comment type="subcellular location">
    <subcellularLocation>
        <location evidence="7">Cell membrane</location>
        <topology evidence="7">Multi-pass membrane protein</topology>
    </subcellularLocation>
</comment>
<dbReference type="PROSITE" id="PS01311">
    <property type="entry name" value="LGT"/>
    <property type="match status" value="1"/>
</dbReference>
<keyword evidence="6 7" id="KW-0472">Membrane</keyword>
<keyword evidence="5 7" id="KW-1133">Transmembrane helix</keyword>
<dbReference type="EMBL" id="LT629758">
    <property type="protein sequence ID" value="SDT80395.1"/>
    <property type="molecule type" value="Genomic_DNA"/>
</dbReference>
<dbReference type="GO" id="GO:0008961">
    <property type="term" value="F:phosphatidylglycerol-prolipoprotein diacylglyceryl transferase activity"/>
    <property type="evidence" value="ECO:0007669"/>
    <property type="project" value="UniProtKB-UniRule"/>
</dbReference>
<dbReference type="InterPro" id="IPR001640">
    <property type="entry name" value="Lgt"/>
</dbReference>
<feature type="transmembrane region" description="Helical" evidence="7">
    <location>
        <begin position="91"/>
        <end position="113"/>
    </location>
</feature>
<feature type="binding site" evidence="7">
    <location>
        <position position="141"/>
    </location>
    <ligand>
        <name>a 1,2-diacyl-sn-glycero-3-phospho-(1'-sn-glycerol)</name>
        <dbReference type="ChEBI" id="CHEBI:64716"/>
    </ligand>
</feature>
<dbReference type="STRING" id="113562.SAMN04489716_9184"/>
<feature type="transmembrane region" description="Helical" evidence="7">
    <location>
        <begin position="120"/>
        <end position="140"/>
    </location>
</feature>
<evidence type="ECO:0000313" key="9">
    <source>
        <dbReference type="EMBL" id="SDT80395.1"/>
    </source>
</evidence>
<comment type="similarity">
    <text evidence="1 7">Belongs to the Lgt family.</text>
</comment>
<dbReference type="NCBIfam" id="TIGR00544">
    <property type="entry name" value="lgt"/>
    <property type="match status" value="1"/>
</dbReference>
<gene>
    <name evidence="7" type="primary">lgt</name>
    <name evidence="9" type="ORF">SAMN04489716_9184</name>
</gene>
<evidence type="ECO:0000256" key="4">
    <source>
        <dbReference type="ARBA" id="ARBA00022692"/>
    </source>
</evidence>
<comment type="catalytic activity">
    <reaction evidence="7">
        <text>L-cysteinyl-[prolipoprotein] + a 1,2-diacyl-sn-glycero-3-phospho-(1'-sn-glycerol) = an S-1,2-diacyl-sn-glyceryl-L-cysteinyl-[prolipoprotein] + sn-glycerol 1-phosphate + H(+)</text>
        <dbReference type="Rhea" id="RHEA:56712"/>
        <dbReference type="Rhea" id="RHEA-COMP:14679"/>
        <dbReference type="Rhea" id="RHEA-COMP:14680"/>
        <dbReference type="ChEBI" id="CHEBI:15378"/>
        <dbReference type="ChEBI" id="CHEBI:29950"/>
        <dbReference type="ChEBI" id="CHEBI:57685"/>
        <dbReference type="ChEBI" id="CHEBI:64716"/>
        <dbReference type="ChEBI" id="CHEBI:140658"/>
        <dbReference type="EC" id="2.5.1.145"/>
    </reaction>
</comment>
<dbReference type="PANTHER" id="PTHR30589">
    <property type="entry name" value="PROLIPOPROTEIN DIACYLGLYCERYL TRANSFERASE"/>
    <property type="match status" value="1"/>
</dbReference>
<evidence type="ECO:0000313" key="10">
    <source>
        <dbReference type="Proteomes" id="UP000198688"/>
    </source>
</evidence>
<dbReference type="OrthoDB" id="871140at2"/>
<feature type="transmembrane region" description="Helical" evidence="7">
    <location>
        <begin position="182"/>
        <end position="199"/>
    </location>
</feature>
<dbReference type="UniPathway" id="UPA00664"/>
<feature type="region of interest" description="Disordered" evidence="8">
    <location>
        <begin position="264"/>
        <end position="306"/>
    </location>
</feature>
<evidence type="ECO:0000256" key="3">
    <source>
        <dbReference type="ARBA" id="ARBA00022679"/>
    </source>
</evidence>
<feature type="transmembrane region" description="Helical" evidence="7">
    <location>
        <begin position="52"/>
        <end position="71"/>
    </location>
</feature>
<comment type="function">
    <text evidence="7">Catalyzes the transfer of the diacylglyceryl group from phosphatidylglycerol to the sulfhydryl group of the N-terminal cysteine of a prolipoprotein, the first step in the formation of mature lipoproteins.</text>
</comment>
<keyword evidence="4 7" id="KW-0812">Transmembrane</keyword>
<dbReference type="GO" id="GO:0042158">
    <property type="term" value="P:lipoprotein biosynthetic process"/>
    <property type="evidence" value="ECO:0007669"/>
    <property type="project" value="UniProtKB-UniRule"/>
</dbReference>
<dbReference type="HAMAP" id="MF_01147">
    <property type="entry name" value="Lgt"/>
    <property type="match status" value="1"/>
</dbReference>
<comment type="pathway">
    <text evidence="7">Protein modification; lipoprotein biosynthesis (diacylglyceryl transfer).</text>
</comment>
<organism evidence="9 10">
    <name type="scientific">Actinoplanes derwentensis</name>
    <dbReference type="NCBI Taxonomy" id="113562"/>
    <lineage>
        <taxon>Bacteria</taxon>
        <taxon>Bacillati</taxon>
        <taxon>Actinomycetota</taxon>
        <taxon>Actinomycetes</taxon>
        <taxon>Micromonosporales</taxon>
        <taxon>Micromonosporaceae</taxon>
        <taxon>Actinoplanes</taxon>
    </lineage>
</organism>
<dbReference type="GO" id="GO:0005886">
    <property type="term" value="C:plasma membrane"/>
    <property type="evidence" value="ECO:0007669"/>
    <property type="project" value="UniProtKB-SubCell"/>
</dbReference>
<keyword evidence="2 7" id="KW-1003">Cell membrane</keyword>
<dbReference type="EC" id="2.5.1.145" evidence="7"/>
<proteinExistence type="inferred from homology"/>
<evidence type="ECO:0000256" key="5">
    <source>
        <dbReference type="ARBA" id="ARBA00022989"/>
    </source>
</evidence>